<feature type="transmembrane region" description="Helical" evidence="6">
    <location>
        <begin position="232"/>
        <end position="254"/>
    </location>
</feature>
<name>B6JY46_SCHJY</name>
<accession>B6JY46</accession>
<dbReference type="InterPro" id="IPR051633">
    <property type="entry name" value="AceTr"/>
</dbReference>
<feature type="transmembrane region" description="Helical" evidence="6">
    <location>
        <begin position="76"/>
        <end position="97"/>
    </location>
</feature>
<feature type="transmembrane region" description="Helical" evidence="6">
    <location>
        <begin position="109"/>
        <end position="128"/>
    </location>
</feature>
<keyword evidence="3 6" id="KW-0812">Transmembrane</keyword>
<dbReference type="OMA" id="WKKGNTF"/>
<evidence type="ECO:0000256" key="6">
    <source>
        <dbReference type="SAM" id="Phobius"/>
    </source>
</evidence>
<feature type="transmembrane region" description="Helical" evidence="6">
    <location>
        <begin position="171"/>
        <end position="191"/>
    </location>
</feature>
<evidence type="ECO:0000256" key="3">
    <source>
        <dbReference type="ARBA" id="ARBA00022692"/>
    </source>
</evidence>
<dbReference type="InterPro" id="IPR047622">
    <property type="entry name" value="GPR1_FUN34_YAAH"/>
</dbReference>
<dbReference type="RefSeq" id="XP_002172757.1">
    <property type="nucleotide sequence ID" value="XM_002172721.2"/>
</dbReference>
<proteinExistence type="inferred from homology"/>
<dbReference type="AlphaFoldDB" id="B6JY46"/>
<evidence type="ECO:0000256" key="5">
    <source>
        <dbReference type="ARBA" id="ARBA00023136"/>
    </source>
</evidence>
<dbReference type="GeneID" id="7048690"/>
<comment type="similarity">
    <text evidence="2">Belongs to the acetate uptake transporter (AceTr) (TC 2.A.96) family.</text>
</comment>
<reference evidence="7 9" key="1">
    <citation type="journal article" date="2011" name="Science">
        <title>Comparative functional genomics of the fission yeasts.</title>
        <authorList>
            <person name="Rhind N."/>
            <person name="Chen Z."/>
            <person name="Yassour M."/>
            <person name="Thompson D.A."/>
            <person name="Haas B.J."/>
            <person name="Habib N."/>
            <person name="Wapinski I."/>
            <person name="Roy S."/>
            <person name="Lin M.F."/>
            <person name="Heiman D.I."/>
            <person name="Young S.K."/>
            <person name="Furuya K."/>
            <person name="Guo Y."/>
            <person name="Pidoux A."/>
            <person name="Chen H.M."/>
            <person name="Robbertse B."/>
            <person name="Goldberg J.M."/>
            <person name="Aoki K."/>
            <person name="Bayne E.H."/>
            <person name="Berlin A.M."/>
            <person name="Desjardins C.A."/>
            <person name="Dobbs E."/>
            <person name="Dukaj L."/>
            <person name="Fan L."/>
            <person name="FitzGerald M.G."/>
            <person name="French C."/>
            <person name="Gujja S."/>
            <person name="Hansen K."/>
            <person name="Keifenheim D."/>
            <person name="Levin J.Z."/>
            <person name="Mosher R.A."/>
            <person name="Mueller C.A."/>
            <person name="Pfiffner J."/>
            <person name="Priest M."/>
            <person name="Russ C."/>
            <person name="Smialowska A."/>
            <person name="Swoboda P."/>
            <person name="Sykes S.M."/>
            <person name="Vaughn M."/>
            <person name="Vengrova S."/>
            <person name="Yoder R."/>
            <person name="Zeng Q."/>
            <person name="Allshire R."/>
            <person name="Baulcombe D."/>
            <person name="Birren B.W."/>
            <person name="Brown W."/>
            <person name="Ekwall K."/>
            <person name="Kellis M."/>
            <person name="Leatherwood J."/>
            <person name="Levin H."/>
            <person name="Margalit H."/>
            <person name="Martienssen R."/>
            <person name="Nieduszynski C.A."/>
            <person name="Spatafora J.W."/>
            <person name="Friedman N."/>
            <person name="Dalgaard J.Z."/>
            <person name="Baumann P."/>
            <person name="Niki H."/>
            <person name="Regev A."/>
            <person name="Nusbaum C."/>
        </authorList>
    </citation>
    <scope>NUCLEOTIDE SEQUENCE [LARGE SCALE GENOMIC DNA]</scope>
    <source>
        <strain evidence="9">yFS275 / FY16936</strain>
    </source>
</reference>
<evidence type="ECO:0000313" key="7">
    <source>
        <dbReference type="EMBL" id="EEB06464.1"/>
    </source>
</evidence>
<evidence type="ECO:0000313" key="8">
    <source>
        <dbReference type="JaponicusDB" id="SJAG_01505"/>
    </source>
</evidence>
<dbReference type="PANTHER" id="PTHR31123">
    <property type="entry name" value="ACCUMULATION OF DYADS PROTEIN 2-RELATED"/>
    <property type="match status" value="1"/>
</dbReference>
<keyword evidence="4 6" id="KW-1133">Transmembrane helix</keyword>
<feature type="transmembrane region" description="Helical" evidence="6">
    <location>
        <begin position="198"/>
        <end position="220"/>
    </location>
</feature>
<sequence>MTYTVSVAPEERMSAKASEAAICDTELYGSSARPVYDQAEHLASQIAELQHRQKMLFGPSAADFEPMPHRLRYNTLGNPAPLGLFSFAFTTFLLSLFNLHTDDILTSNMIITVAVFYGGMAQVLVSMWELASGNTFGAAVFGSYGSFWLSFAAINIPFFNVASAYKDPAELTHAIGLYLMCWFVFTFLVMLCTTRSTLAFFLLFVSLDITFLLLGIAHLVKNASTSSHLLKAGGAFGIATAVIAWYNAMAGLASKENSFFTVPRVTFPWSVEGLSPEEAQRRRMQADGDAKMA</sequence>
<gene>
    <name evidence="8" type="primary">mug86</name>
    <name evidence="7" type="ORF">SJAG_01505</name>
</gene>
<dbReference type="GO" id="GO:0005886">
    <property type="term" value="C:plasma membrane"/>
    <property type="evidence" value="ECO:0000318"/>
    <property type="project" value="GO_Central"/>
</dbReference>
<comment type="subcellular location">
    <subcellularLocation>
        <location evidence="1">Membrane</location>
        <topology evidence="1">Multi-pass membrane protein</topology>
    </subcellularLocation>
</comment>
<dbReference type="OrthoDB" id="3648309at2759"/>
<dbReference type="JaponicusDB" id="SJAG_01505">
    <property type="gene designation" value="mug86"/>
</dbReference>
<organism evidence="7 9">
    <name type="scientific">Schizosaccharomyces japonicus (strain yFS275 / FY16936)</name>
    <name type="common">Fission yeast</name>
    <dbReference type="NCBI Taxonomy" id="402676"/>
    <lineage>
        <taxon>Eukaryota</taxon>
        <taxon>Fungi</taxon>
        <taxon>Dikarya</taxon>
        <taxon>Ascomycota</taxon>
        <taxon>Taphrinomycotina</taxon>
        <taxon>Schizosaccharomycetes</taxon>
        <taxon>Schizosaccharomycetales</taxon>
        <taxon>Schizosaccharomycetaceae</taxon>
        <taxon>Schizosaccharomyces</taxon>
    </lineage>
</organism>
<dbReference type="InterPro" id="IPR000791">
    <property type="entry name" value="Gpr1/Fun34/SatP-like"/>
</dbReference>
<dbReference type="PANTHER" id="PTHR31123:SF1">
    <property type="entry name" value="ACCUMULATION OF DYADS PROTEIN 2-RELATED"/>
    <property type="match status" value="1"/>
</dbReference>
<evidence type="ECO:0000313" key="9">
    <source>
        <dbReference type="Proteomes" id="UP000001744"/>
    </source>
</evidence>
<evidence type="ECO:0000256" key="2">
    <source>
        <dbReference type="ARBA" id="ARBA00005587"/>
    </source>
</evidence>
<dbReference type="STRING" id="402676.B6JY46"/>
<keyword evidence="5 6" id="KW-0472">Membrane</keyword>
<evidence type="ECO:0000256" key="1">
    <source>
        <dbReference type="ARBA" id="ARBA00004141"/>
    </source>
</evidence>
<dbReference type="Pfam" id="PF01184">
    <property type="entry name" value="Gpr1_Fun34_YaaH"/>
    <property type="match status" value="1"/>
</dbReference>
<dbReference type="VEuPathDB" id="FungiDB:SJAG_01505"/>
<protein>
    <submittedName>
        <fullName evidence="7">Acetate transporter</fullName>
    </submittedName>
</protein>
<dbReference type="EMBL" id="KE651168">
    <property type="protein sequence ID" value="EEB06464.1"/>
    <property type="molecule type" value="Genomic_DNA"/>
</dbReference>
<keyword evidence="9" id="KW-1185">Reference proteome</keyword>
<dbReference type="eggNOG" id="ENOG502QUJS">
    <property type="taxonomic scope" value="Eukaryota"/>
</dbReference>
<evidence type="ECO:0000256" key="4">
    <source>
        <dbReference type="ARBA" id="ARBA00022989"/>
    </source>
</evidence>
<dbReference type="NCBIfam" id="NF038013">
    <property type="entry name" value="AceTr_1"/>
    <property type="match status" value="1"/>
</dbReference>
<dbReference type="Proteomes" id="UP000001744">
    <property type="component" value="Unassembled WGS sequence"/>
</dbReference>
<feature type="transmembrane region" description="Helical" evidence="6">
    <location>
        <begin position="135"/>
        <end position="159"/>
    </location>
</feature>
<dbReference type="GO" id="GO:0015123">
    <property type="term" value="F:acetate transmembrane transporter activity"/>
    <property type="evidence" value="ECO:0000318"/>
    <property type="project" value="GO_Central"/>
</dbReference>
<dbReference type="HOGENOM" id="CLU_051062_0_1_1"/>
<dbReference type="PROSITE" id="PS01114">
    <property type="entry name" value="GPR1_FUN34_YAAH"/>
    <property type="match status" value="1"/>
</dbReference>